<evidence type="ECO:0000313" key="2">
    <source>
        <dbReference type="EMBL" id="SDM99567.1"/>
    </source>
</evidence>
<reference evidence="3" key="1">
    <citation type="submission" date="2016-10" db="EMBL/GenBank/DDBJ databases">
        <authorList>
            <person name="Varghese N."/>
            <person name="Submissions S."/>
        </authorList>
    </citation>
    <scope>NUCLEOTIDE SEQUENCE [LARGE SCALE GENOMIC DNA]</scope>
    <source>
        <strain evidence="3">DSM 44796</strain>
    </source>
</reference>
<proteinExistence type="predicted"/>
<dbReference type="EMBL" id="FNET01000031">
    <property type="protein sequence ID" value="SDM99567.1"/>
    <property type="molecule type" value="Genomic_DNA"/>
</dbReference>
<evidence type="ECO:0000313" key="3">
    <source>
        <dbReference type="Proteomes" id="UP000199682"/>
    </source>
</evidence>
<dbReference type="Pfam" id="PF12728">
    <property type="entry name" value="HTH_17"/>
    <property type="match status" value="1"/>
</dbReference>
<gene>
    <name evidence="2" type="ORF">SAMN04488074_13126</name>
</gene>
<name>A0A1G9XRY6_9PSEU</name>
<dbReference type="AlphaFoldDB" id="A0A1G9XRY6"/>
<dbReference type="InterPro" id="IPR010093">
    <property type="entry name" value="SinI_DNA-bd"/>
</dbReference>
<dbReference type="InterPro" id="IPR041657">
    <property type="entry name" value="HTH_17"/>
</dbReference>
<feature type="domain" description="Helix-turn-helix" evidence="1">
    <location>
        <begin position="19"/>
        <end position="68"/>
    </location>
</feature>
<dbReference type="NCBIfam" id="TIGR01764">
    <property type="entry name" value="excise"/>
    <property type="match status" value="1"/>
</dbReference>
<organism evidence="2 3">
    <name type="scientific">Lentzea albidocapillata subsp. violacea</name>
    <dbReference type="NCBI Taxonomy" id="128104"/>
    <lineage>
        <taxon>Bacteria</taxon>
        <taxon>Bacillati</taxon>
        <taxon>Actinomycetota</taxon>
        <taxon>Actinomycetes</taxon>
        <taxon>Pseudonocardiales</taxon>
        <taxon>Pseudonocardiaceae</taxon>
        <taxon>Lentzea</taxon>
    </lineage>
</organism>
<evidence type="ECO:0000259" key="1">
    <source>
        <dbReference type="Pfam" id="PF12728"/>
    </source>
</evidence>
<dbReference type="Proteomes" id="UP000199682">
    <property type="component" value="Unassembled WGS sequence"/>
</dbReference>
<dbReference type="GO" id="GO:0003677">
    <property type="term" value="F:DNA binding"/>
    <property type="evidence" value="ECO:0007669"/>
    <property type="project" value="InterPro"/>
</dbReference>
<accession>A0A1G9XRY6</accession>
<sequence length="73" mass="8171">MVILQMGDSDMTSEIRPRWYTVAEVAQLLGYGLSKTKMLVASGAIRSVKDGGNRRVLPEWVDDYIARRVEEAA</sequence>
<protein>
    <submittedName>
        <fullName evidence="2">DNA binding domain-containing protein, excisionase family</fullName>
    </submittedName>
</protein>